<protein>
    <submittedName>
        <fullName evidence="1">Uncharacterized protein</fullName>
    </submittedName>
</protein>
<dbReference type="EMBL" id="PFQB01000087">
    <property type="protein sequence ID" value="PJA13411.1"/>
    <property type="molecule type" value="Genomic_DNA"/>
</dbReference>
<accession>A0A2M7W1G1</accession>
<proteinExistence type="predicted"/>
<evidence type="ECO:0000313" key="1">
    <source>
        <dbReference type="EMBL" id="PJA13411.1"/>
    </source>
</evidence>
<comment type="caution">
    <text evidence="1">The sequence shown here is derived from an EMBL/GenBank/DDBJ whole genome shotgun (WGS) entry which is preliminary data.</text>
</comment>
<reference evidence="2" key="1">
    <citation type="submission" date="2017-09" db="EMBL/GenBank/DDBJ databases">
        <title>Depth-based differentiation of microbial function through sediment-hosted aquifers and enrichment of novel symbionts in the deep terrestrial subsurface.</title>
        <authorList>
            <person name="Probst A.J."/>
            <person name="Ladd B."/>
            <person name="Jarett J.K."/>
            <person name="Geller-Mcgrath D.E."/>
            <person name="Sieber C.M.K."/>
            <person name="Emerson J.B."/>
            <person name="Anantharaman K."/>
            <person name="Thomas B.C."/>
            <person name="Malmstrom R."/>
            <person name="Stieglmeier M."/>
            <person name="Klingl A."/>
            <person name="Woyke T."/>
            <person name="Ryan C.M."/>
            <person name="Banfield J.F."/>
        </authorList>
    </citation>
    <scope>NUCLEOTIDE SEQUENCE [LARGE SCALE GENOMIC DNA]</scope>
</reference>
<dbReference type="Proteomes" id="UP000228952">
    <property type="component" value="Unassembled WGS sequence"/>
</dbReference>
<dbReference type="AlphaFoldDB" id="A0A2M7W1G1"/>
<organism evidence="1 2">
    <name type="scientific">Candidatus Dojkabacteria bacterium CG_4_10_14_0_2_um_filter_Dojkabacteria_WS6_41_15</name>
    <dbReference type="NCBI Taxonomy" id="2014249"/>
    <lineage>
        <taxon>Bacteria</taxon>
        <taxon>Candidatus Dojkabacteria</taxon>
    </lineage>
</organism>
<evidence type="ECO:0000313" key="2">
    <source>
        <dbReference type="Proteomes" id="UP000228952"/>
    </source>
</evidence>
<gene>
    <name evidence="1" type="ORF">COX64_03440</name>
</gene>
<sequence>MLVNWDNYIFSKFDIVVVNFVGCLYISGLELKIASERILLIKDQFNAEEIEVKAQSKRIDAFGTLNKLSGLFSRPTENDFEVIYREHRYQPFWHVAAKANYVYDRNSHYQFEVKGSEVEATTIEGKDYEVTNGHAHIPVVEHCKQMLDEVTLADAVSGSEDAALKNYLSKELMVVVGDNLGDMAGKDAVIVPPQVRVSGIFREMLSQMIKAIQADQIFEEQIEITCIDLYYRPVYAFQFHWKSKNLKAILEIDAVMGTAGAGTRTFSEYLGKSLDRDFLFDIGADAAGIFIPGGSIAVKAAKKMIDSKRK</sequence>
<name>A0A2M7W1G1_9BACT</name>